<name>A0A8S9M996_BRACR</name>
<comment type="caution">
    <text evidence="2">The sequence shown here is derived from an EMBL/GenBank/DDBJ whole genome shotgun (WGS) entry which is preliminary data.</text>
</comment>
<evidence type="ECO:0000256" key="1">
    <source>
        <dbReference type="SAM" id="MobiDB-lite"/>
    </source>
</evidence>
<dbReference type="EMBL" id="QGKY02000089">
    <property type="protein sequence ID" value="KAF2615602.1"/>
    <property type="molecule type" value="Genomic_DNA"/>
</dbReference>
<accession>A0A8S9M996</accession>
<organism evidence="2">
    <name type="scientific">Brassica cretica</name>
    <name type="common">Mustard</name>
    <dbReference type="NCBI Taxonomy" id="69181"/>
    <lineage>
        <taxon>Eukaryota</taxon>
        <taxon>Viridiplantae</taxon>
        <taxon>Streptophyta</taxon>
        <taxon>Embryophyta</taxon>
        <taxon>Tracheophyta</taxon>
        <taxon>Spermatophyta</taxon>
        <taxon>Magnoliopsida</taxon>
        <taxon>eudicotyledons</taxon>
        <taxon>Gunneridae</taxon>
        <taxon>Pentapetalae</taxon>
        <taxon>rosids</taxon>
        <taxon>malvids</taxon>
        <taxon>Brassicales</taxon>
        <taxon>Brassicaceae</taxon>
        <taxon>Brassiceae</taxon>
        <taxon>Brassica</taxon>
    </lineage>
</organism>
<feature type="region of interest" description="Disordered" evidence="1">
    <location>
        <begin position="71"/>
        <end position="104"/>
    </location>
</feature>
<gene>
    <name evidence="2" type="ORF">F2Q70_00010893</name>
</gene>
<evidence type="ECO:0000313" key="2">
    <source>
        <dbReference type="EMBL" id="KAF2615602.1"/>
    </source>
</evidence>
<proteinExistence type="predicted"/>
<feature type="region of interest" description="Disordered" evidence="1">
    <location>
        <begin position="135"/>
        <end position="175"/>
    </location>
</feature>
<protein>
    <submittedName>
        <fullName evidence="2">Uncharacterized protein</fullName>
    </submittedName>
</protein>
<sequence length="175" mass="19666">MPPKKTEPEVTLEQMQHQMSRLSLVEQEITRLGPMEQTMNVMQQQLAVMFSRWEVEQQEKEAAGVKLRDLEKGKAHQTDDLVSEPTIGSRVDYEGERRSPVKFPTPFLMSEEGYSPQIWNHATEENRARGYLGVDAAPDESSLSRRVGDHSFGADGANDERDAATTRGHVQLLGG</sequence>
<reference evidence="2" key="1">
    <citation type="submission" date="2019-12" db="EMBL/GenBank/DDBJ databases">
        <title>Genome sequencing and annotation of Brassica cretica.</title>
        <authorList>
            <person name="Studholme D.J."/>
            <person name="Sarris P.F."/>
        </authorList>
    </citation>
    <scope>NUCLEOTIDE SEQUENCE</scope>
    <source>
        <strain evidence="2">PFS-102/07</strain>
        <tissue evidence="2">Leaf</tissue>
    </source>
</reference>
<dbReference type="AlphaFoldDB" id="A0A8S9M996"/>